<dbReference type="RefSeq" id="XP_018983697.1">
    <property type="nucleotide sequence ID" value="XM_019129437.1"/>
</dbReference>
<keyword evidence="3" id="KW-1185">Reference proteome</keyword>
<feature type="coiled-coil region" evidence="1">
    <location>
        <begin position="27"/>
        <end position="54"/>
    </location>
</feature>
<dbReference type="GeneID" id="30147290"/>
<dbReference type="AlphaFoldDB" id="A0A1E3QKZ1"/>
<gene>
    <name evidence="2" type="ORF">BABINDRAFT_162606</name>
</gene>
<sequence length="112" mass="12638">MALGSAKKQSKVHDRSVYVLFSLIQAVKETNDVNARLVNELNRAQQDYEKIRGDVRGELHEIRKELQGFKQAVGVVISGGNASNVTEIKNNVFDLKLDMRMLKEYMVGRKGC</sequence>
<organism evidence="2 3">
    <name type="scientific">Babjeviella inositovora NRRL Y-12698</name>
    <dbReference type="NCBI Taxonomy" id="984486"/>
    <lineage>
        <taxon>Eukaryota</taxon>
        <taxon>Fungi</taxon>
        <taxon>Dikarya</taxon>
        <taxon>Ascomycota</taxon>
        <taxon>Saccharomycotina</taxon>
        <taxon>Pichiomycetes</taxon>
        <taxon>Serinales incertae sedis</taxon>
        <taxon>Babjeviella</taxon>
    </lineage>
</organism>
<protein>
    <submittedName>
        <fullName evidence="2">Uncharacterized protein</fullName>
    </submittedName>
</protein>
<evidence type="ECO:0000313" key="3">
    <source>
        <dbReference type="Proteomes" id="UP000094336"/>
    </source>
</evidence>
<dbReference type="EMBL" id="KV454435">
    <property type="protein sequence ID" value="ODQ78369.1"/>
    <property type="molecule type" value="Genomic_DNA"/>
</dbReference>
<evidence type="ECO:0000313" key="2">
    <source>
        <dbReference type="EMBL" id="ODQ78369.1"/>
    </source>
</evidence>
<dbReference type="Proteomes" id="UP000094336">
    <property type="component" value="Unassembled WGS sequence"/>
</dbReference>
<reference evidence="3" key="1">
    <citation type="submission" date="2016-05" db="EMBL/GenBank/DDBJ databases">
        <title>Comparative genomics of biotechnologically important yeasts.</title>
        <authorList>
            <consortium name="DOE Joint Genome Institute"/>
            <person name="Riley R."/>
            <person name="Haridas S."/>
            <person name="Wolfe K.H."/>
            <person name="Lopes M.R."/>
            <person name="Hittinger C.T."/>
            <person name="Goker M."/>
            <person name="Salamov A."/>
            <person name="Wisecaver J."/>
            <person name="Long T.M."/>
            <person name="Aerts A.L."/>
            <person name="Barry K."/>
            <person name="Choi C."/>
            <person name="Clum A."/>
            <person name="Coughlan A.Y."/>
            <person name="Deshpande S."/>
            <person name="Douglass A.P."/>
            <person name="Hanson S.J."/>
            <person name="Klenk H.-P."/>
            <person name="Labutti K."/>
            <person name="Lapidus A."/>
            <person name="Lindquist E."/>
            <person name="Lipzen A."/>
            <person name="Meier-Kolthoff J.P."/>
            <person name="Ohm R.A."/>
            <person name="Otillar R.P."/>
            <person name="Pangilinan J."/>
            <person name="Peng Y."/>
            <person name="Rokas A."/>
            <person name="Rosa C.A."/>
            <person name="Scheuner C."/>
            <person name="Sibirny A.A."/>
            <person name="Slot J.C."/>
            <person name="Stielow J.B."/>
            <person name="Sun H."/>
            <person name="Kurtzman C.P."/>
            <person name="Blackwell M."/>
            <person name="Grigoriev I.V."/>
            <person name="Jeffries T.W."/>
        </authorList>
    </citation>
    <scope>NUCLEOTIDE SEQUENCE [LARGE SCALE GENOMIC DNA]</scope>
    <source>
        <strain evidence="3">NRRL Y-12698</strain>
    </source>
</reference>
<name>A0A1E3QKZ1_9ASCO</name>
<proteinExistence type="predicted"/>
<evidence type="ECO:0000256" key="1">
    <source>
        <dbReference type="SAM" id="Coils"/>
    </source>
</evidence>
<keyword evidence="1" id="KW-0175">Coiled coil</keyword>
<accession>A0A1E3QKZ1</accession>